<dbReference type="GO" id="GO:0017119">
    <property type="term" value="C:Golgi transport complex"/>
    <property type="evidence" value="ECO:0007669"/>
    <property type="project" value="TreeGrafter"/>
</dbReference>
<evidence type="ECO:0000256" key="7">
    <source>
        <dbReference type="ARBA" id="ARBA00023136"/>
    </source>
</evidence>
<proteinExistence type="inferred from homology"/>
<evidence type="ECO:0000256" key="6">
    <source>
        <dbReference type="ARBA" id="ARBA00023034"/>
    </source>
</evidence>
<dbReference type="GO" id="GO:0015031">
    <property type="term" value="P:protein transport"/>
    <property type="evidence" value="ECO:0007669"/>
    <property type="project" value="UniProtKB-KW"/>
</dbReference>
<dbReference type="Pfam" id="PF12022">
    <property type="entry name" value="COG2_C"/>
    <property type="match status" value="2"/>
</dbReference>
<feature type="domain" description="COG complex component COG2 C-terminal" evidence="11">
    <location>
        <begin position="476"/>
        <end position="634"/>
    </location>
</feature>
<accession>A0A3B3RSX1</accession>
<feature type="region of interest" description="Disordered" evidence="9">
    <location>
        <begin position="600"/>
        <end position="624"/>
    </location>
</feature>
<dbReference type="PANTHER" id="PTHR12961">
    <property type="entry name" value="CONSERVED OLIGOMERIC GOLGI COMPLEX COMPONENT 2"/>
    <property type="match status" value="1"/>
</dbReference>
<evidence type="ECO:0000259" key="10">
    <source>
        <dbReference type="Pfam" id="PF06148"/>
    </source>
</evidence>
<name>A0A3B3RSX1_9TELE</name>
<dbReference type="GO" id="GO:0000139">
    <property type="term" value="C:Golgi membrane"/>
    <property type="evidence" value="ECO:0007669"/>
    <property type="project" value="UniProtKB-SubCell"/>
</dbReference>
<evidence type="ECO:0000256" key="4">
    <source>
        <dbReference type="ARBA" id="ARBA00022448"/>
    </source>
</evidence>
<dbReference type="InterPro" id="IPR024603">
    <property type="entry name" value="COG_complex_COG2_C"/>
</dbReference>
<dbReference type="GO" id="GO:0007030">
    <property type="term" value="P:Golgi organization"/>
    <property type="evidence" value="ECO:0007669"/>
    <property type="project" value="InterPro"/>
</dbReference>
<dbReference type="AlphaFoldDB" id="A0A3B3RSX1"/>
<evidence type="ECO:0000256" key="3">
    <source>
        <dbReference type="ARBA" id="ARBA00020977"/>
    </source>
</evidence>
<evidence type="ECO:0000313" key="13">
    <source>
        <dbReference type="Proteomes" id="UP000261540"/>
    </source>
</evidence>
<evidence type="ECO:0000256" key="8">
    <source>
        <dbReference type="ARBA" id="ARBA00031344"/>
    </source>
</evidence>
<comment type="similarity">
    <text evidence="2">Belongs to the COG2 family.</text>
</comment>
<evidence type="ECO:0000256" key="9">
    <source>
        <dbReference type="SAM" id="MobiDB-lite"/>
    </source>
</evidence>
<keyword evidence="5" id="KW-0653">Protein transport</keyword>
<dbReference type="PANTHER" id="PTHR12961:SF0">
    <property type="entry name" value="CONSERVED OLIGOMERIC GOLGI COMPLEX SUBUNIT 2"/>
    <property type="match status" value="1"/>
</dbReference>
<reference evidence="12" key="1">
    <citation type="submission" date="2025-08" db="UniProtKB">
        <authorList>
            <consortium name="Ensembl"/>
        </authorList>
    </citation>
    <scope>IDENTIFICATION</scope>
</reference>
<dbReference type="GeneTree" id="ENSGT00390000012040"/>
<comment type="subcellular location">
    <subcellularLocation>
        <location evidence="1">Golgi apparatus membrane</location>
        <topology evidence="1">Peripheral membrane protein</topology>
    </subcellularLocation>
</comment>
<evidence type="ECO:0000256" key="5">
    <source>
        <dbReference type="ARBA" id="ARBA00022927"/>
    </source>
</evidence>
<sequence length="683" mass="77068">MNLPKGPDALCFDREVFMKDDFDVDHFVAECRKRVQLEEMREDLELYYKLLKTAMVELINKDYADFVNLSTNLAGMDKTLSQLSVPLGQLREEVLSLRSSVHEVIEAIDERLCKQDDIQKKKMCVLRLIQVVRSVEKIEKILHTQSSKDTASPEVNSPPLAGQILERIATEFNQLQFHAVQSKGMPLVDRVRPRIAGITAMLQQSLEGLLVEGLRTSSVDMVRHCLRTYATIDKTRDAEALVGQALVKPYVEEVVVEQCTKSGPPALQNMYGKLLEFGPHHCRLLREVTGGAISSDKADIVPGYDFMVNSVWPEMVRALEERAPSLFSPGNPDVFYEKYTISMEFVRRFERQCGSQASVRRLRAHSAYKSFQNKWNLPVYFQLRYKEIAGSLENAITECLVEAPAGGAFRLHVSHMLWTCLLRCWAEGVYLPQLAHRFWKLTLQLLSRYSTFMMEVSPSGPHTEIRTLICCCAEADIQPCHYPESLADSQAALSSCIPAVSRQVTQHLGERCFSYLRSASEVPRLYRRTNKEVPTRASAYVDSALRPLLQLQSDFRDMLRPPIIEEWLRITLCDCTQSYYDLHTISDVLSSVKKMEESLKRLKQARKTATSNPAGSGGGPTDDSKIRLQLALDVEYLGEQIQKMGLQPSDVTLFPALLELVQGARDTVPSEAPAPQSTQPAGL</sequence>
<keyword evidence="4" id="KW-0813">Transport</keyword>
<reference evidence="12" key="2">
    <citation type="submission" date="2025-09" db="UniProtKB">
        <authorList>
            <consortium name="Ensembl"/>
        </authorList>
    </citation>
    <scope>IDENTIFICATION</scope>
</reference>
<evidence type="ECO:0000259" key="11">
    <source>
        <dbReference type="Pfam" id="PF12022"/>
    </source>
</evidence>
<dbReference type="Ensembl" id="ENSPKIT00000002245.1">
    <property type="protein sequence ID" value="ENSPKIP00000021604.1"/>
    <property type="gene ID" value="ENSPKIG00000005893.1"/>
</dbReference>
<keyword evidence="6" id="KW-0333">Golgi apparatus</keyword>
<protein>
    <recommendedName>
        <fullName evidence="3">Conserved oligomeric Golgi complex subunit 2</fullName>
    </recommendedName>
    <alternativeName>
        <fullName evidence="8">Component of oligomeric Golgi complex 2</fullName>
    </alternativeName>
</protein>
<keyword evidence="13" id="KW-1185">Reference proteome</keyword>
<feature type="domain" description="COG complex component COG2 C-terminal" evidence="11">
    <location>
        <begin position="373"/>
        <end position="459"/>
    </location>
</feature>
<evidence type="ECO:0000256" key="1">
    <source>
        <dbReference type="ARBA" id="ARBA00004395"/>
    </source>
</evidence>
<evidence type="ECO:0000313" key="12">
    <source>
        <dbReference type="Ensembl" id="ENSPKIP00000021604.1"/>
    </source>
</evidence>
<dbReference type="Pfam" id="PF06148">
    <property type="entry name" value="COG2_N"/>
    <property type="match status" value="1"/>
</dbReference>
<dbReference type="InterPro" id="IPR009316">
    <property type="entry name" value="COG2"/>
</dbReference>
<evidence type="ECO:0000256" key="2">
    <source>
        <dbReference type="ARBA" id="ARBA00007603"/>
    </source>
</evidence>
<organism evidence="12 13">
    <name type="scientific">Paramormyrops kingsleyae</name>
    <dbReference type="NCBI Taxonomy" id="1676925"/>
    <lineage>
        <taxon>Eukaryota</taxon>
        <taxon>Metazoa</taxon>
        <taxon>Chordata</taxon>
        <taxon>Craniata</taxon>
        <taxon>Vertebrata</taxon>
        <taxon>Euteleostomi</taxon>
        <taxon>Actinopterygii</taxon>
        <taxon>Neopterygii</taxon>
        <taxon>Teleostei</taxon>
        <taxon>Osteoglossocephala</taxon>
        <taxon>Osteoglossomorpha</taxon>
        <taxon>Osteoglossiformes</taxon>
        <taxon>Mormyridae</taxon>
        <taxon>Paramormyrops</taxon>
    </lineage>
</organism>
<dbReference type="GO" id="GO:0006891">
    <property type="term" value="P:intra-Golgi vesicle-mediated transport"/>
    <property type="evidence" value="ECO:0007669"/>
    <property type="project" value="TreeGrafter"/>
</dbReference>
<dbReference type="InterPro" id="IPR024602">
    <property type="entry name" value="COG_su2_N"/>
</dbReference>
<feature type="domain" description="Conserved oligomeric Golgi complex subunit 2 N-terminal" evidence="10">
    <location>
        <begin position="10"/>
        <end position="83"/>
    </location>
</feature>
<keyword evidence="7" id="KW-0472">Membrane</keyword>
<dbReference type="Proteomes" id="UP000261540">
    <property type="component" value="Unplaced"/>
</dbReference>